<evidence type="ECO:0000256" key="1">
    <source>
        <dbReference type="SAM" id="Phobius"/>
    </source>
</evidence>
<feature type="transmembrane region" description="Helical" evidence="1">
    <location>
        <begin position="487"/>
        <end position="508"/>
    </location>
</feature>
<dbReference type="SUPFAM" id="SSF82171">
    <property type="entry name" value="DPP6 N-terminal domain-like"/>
    <property type="match status" value="1"/>
</dbReference>
<dbReference type="PANTHER" id="PTHR36842">
    <property type="entry name" value="PROTEIN TOLB HOMOLOG"/>
    <property type="match status" value="1"/>
</dbReference>
<keyword evidence="1" id="KW-1133">Transmembrane helix</keyword>
<gene>
    <name evidence="2" type="ORF">KC573_02285</name>
</gene>
<keyword evidence="1" id="KW-0812">Transmembrane</keyword>
<sequence>TNSVKDIFVYDLELQTIERVSVDDGGDEGNNHSQYPTISDDGRYVVFQSAATNLVASDTNNLIDIFLHDRNTDTTTRLSLDSADGESDGHSLYPAISGDGQFVAFNSVATDLVADDTNGVGDVFLRNLNTDTTTRISVHTDGSEATGRSEHPSIDEIGRYIAYESEASDLVDGDTNGYRDVFVRDTHLNVTQRVSVSSTGAEGNNISGDTVDKPNGRLSANGQYVAFKSRASNLVDGDTNGIVDVFVYDRQTGQTARVSTDSLGSEANDASYYPSISDDGRYIGFWSYATNLVNGDTNGVGDVFVYDRDSLTPTLTPTGTPAITAAPSSSSTVTLSQNTSSPTEVTISTSAGDVYVRCENVTTGGDLTVQVYNTPPGQLTDGFTILPTNFDLSTSDVVCDYITVCLPYSTEEANAVGLAEGDLQLWHFMSNWQNVTSTIDTLNDRACGAVEELSPFVIGVNTSVTGIPTSTTNTSTPSSLPNTGINAPTFALLFGGLVVLAGGFYLIVQPKSKS</sequence>
<protein>
    <submittedName>
        <fullName evidence="2">LPXTG cell wall anchor domain-containing protein</fullName>
    </submittedName>
</protein>
<dbReference type="AlphaFoldDB" id="A0A955RX07"/>
<feature type="non-terminal residue" evidence="2">
    <location>
        <position position="1"/>
    </location>
</feature>
<dbReference type="NCBIfam" id="TIGR01167">
    <property type="entry name" value="LPXTG_anchor"/>
    <property type="match status" value="1"/>
</dbReference>
<accession>A0A955RX07</accession>
<proteinExistence type="predicted"/>
<evidence type="ECO:0000313" key="3">
    <source>
        <dbReference type="Proteomes" id="UP000699691"/>
    </source>
</evidence>
<name>A0A955RX07_UNCKA</name>
<keyword evidence="1" id="KW-0472">Membrane</keyword>
<dbReference type="Gene3D" id="2.120.10.30">
    <property type="entry name" value="TolB, C-terminal domain"/>
    <property type="match status" value="1"/>
</dbReference>
<comment type="caution">
    <text evidence="2">The sequence shown here is derived from an EMBL/GenBank/DDBJ whole genome shotgun (WGS) entry which is preliminary data.</text>
</comment>
<reference evidence="2" key="1">
    <citation type="submission" date="2020-04" db="EMBL/GenBank/DDBJ databases">
        <authorList>
            <person name="Zhang T."/>
        </authorList>
    </citation>
    <scope>NUCLEOTIDE SEQUENCE</scope>
    <source>
        <strain evidence="2">HKST-UBA02</strain>
    </source>
</reference>
<dbReference type="EMBL" id="JAGQKY010000085">
    <property type="protein sequence ID" value="MCA9397632.1"/>
    <property type="molecule type" value="Genomic_DNA"/>
</dbReference>
<dbReference type="Proteomes" id="UP000699691">
    <property type="component" value="Unassembled WGS sequence"/>
</dbReference>
<organism evidence="2 3">
    <name type="scientific">candidate division WWE3 bacterium</name>
    <dbReference type="NCBI Taxonomy" id="2053526"/>
    <lineage>
        <taxon>Bacteria</taxon>
        <taxon>Katanobacteria</taxon>
    </lineage>
</organism>
<evidence type="ECO:0000313" key="2">
    <source>
        <dbReference type="EMBL" id="MCA9397632.1"/>
    </source>
</evidence>
<reference evidence="2" key="2">
    <citation type="journal article" date="2021" name="Microbiome">
        <title>Successional dynamics and alternative stable states in a saline activated sludge microbial community over 9 years.</title>
        <authorList>
            <person name="Wang Y."/>
            <person name="Ye J."/>
            <person name="Ju F."/>
            <person name="Liu L."/>
            <person name="Boyd J.A."/>
            <person name="Deng Y."/>
            <person name="Parks D.H."/>
            <person name="Jiang X."/>
            <person name="Yin X."/>
            <person name="Woodcroft B.J."/>
            <person name="Tyson G.W."/>
            <person name="Hugenholtz P."/>
            <person name="Polz M.F."/>
            <person name="Zhang T."/>
        </authorList>
    </citation>
    <scope>NUCLEOTIDE SEQUENCE</scope>
    <source>
        <strain evidence="2">HKST-UBA02</strain>
    </source>
</reference>
<dbReference type="InterPro" id="IPR011042">
    <property type="entry name" value="6-blade_b-propeller_TolB-like"/>
</dbReference>